<evidence type="ECO:0000259" key="11">
    <source>
        <dbReference type="Pfam" id="PF21226"/>
    </source>
</evidence>
<evidence type="ECO:0000313" key="13">
    <source>
        <dbReference type="Proteomes" id="UP000199337"/>
    </source>
</evidence>
<dbReference type="Proteomes" id="UP000199337">
    <property type="component" value="Unassembled WGS sequence"/>
</dbReference>
<evidence type="ECO:0000256" key="2">
    <source>
        <dbReference type="ARBA" id="ARBA00005684"/>
    </source>
</evidence>
<accession>A0A1I2UEQ9</accession>
<keyword evidence="5 10" id="KW-0328">Glycosyltransferase</keyword>
<comment type="catalytic activity">
    <reaction evidence="1 10">
        <text>Transfers a segment of a (1-&gt;4)-alpha-D-glucan to a new position in an acceptor, which may be glucose or a (1-&gt;4)-alpha-D-glucan.</text>
        <dbReference type="EC" id="2.4.1.25"/>
    </reaction>
</comment>
<gene>
    <name evidence="12" type="ORF">SAMN05660649_02583</name>
</gene>
<evidence type="ECO:0000256" key="7">
    <source>
        <dbReference type="ARBA" id="ARBA00023277"/>
    </source>
</evidence>
<evidence type="ECO:0000256" key="9">
    <source>
        <dbReference type="ARBA" id="ARBA00031501"/>
    </source>
</evidence>
<evidence type="ECO:0000256" key="6">
    <source>
        <dbReference type="ARBA" id="ARBA00022679"/>
    </source>
</evidence>
<dbReference type="Pfam" id="PF02446">
    <property type="entry name" value="Glyco_hydro_77"/>
    <property type="match status" value="1"/>
</dbReference>
<dbReference type="SUPFAM" id="SSF51445">
    <property type="entry name" value="(Trans)glycosidases"/>
    <property type="match status" value="1"/>
</dbReference>
<keyword evidence="7 10" id="KW-0119">Carbohydrate metabolism</keyword>
<dbReference type="EMBL" id="FOOX01000009">
    <property type="protein sequence ID" value="SFG75685.1"/>
    <property type="molecule type" value="Genomic_DNA"/>
</dbReference>
<keyword evidence="6 10" id="KW-0808">Transferase</keyword>
<dbReference type="RefSeq" id="WP_092471791.1">
    <property type="nucleotide sequence ID" value="NZ_FOOX01000009.1"/>
</dbReference>
<dbReference type="NCBIfam" id="TIGR00217">
    <property type="entry name" value="malQ"/>
    <property type="match status" value="1"/>
</dbReference>
<sequence length="693" mass="79333">MDYQQYYSLQQLASLYNIKTKYTAAGGACRETEPHNLLAILHALGVKIESPHDLKEALHHRKQELWRRCCEPVVAVCQGSPGFIELRLPAGTAGCVELACHLENGELHRWNCGLDQFAAQATKVDGVNYITRFIPIPKALPAGYHRCTLNLPHSTHQLLLIVTPPKAYFPLEMKAKRSWGTFMPLYALRSEDNWGAGDFGDLENILKWTGDLGGSFVGTLPLLASFLNEPFEPSPYSPASRLFWNEFYLNINRVAELKHCPSALDLLNSRAFNKRLAELRASRLVDYRHIMSLKRNLLELLSECLANSDSSRHDELCRWTEANPEVKRYARFRAAMEKRNAPWQQWPDSMRSGKLREEDCDPKAERYHLYVQWLAHNQLQSAAAQANKEWPGLYLDLPLGVHPAGYDVWSRQNLFVLNASCGAPPDLLNSGGQNWDFPPLHPEQIRQQHYDYFIDVLRHHMKQAHILRIDHVMGFHRLFWIPAGQTAKNGVYVGYNAKEFYAILTLESNRQKTVLVGEDLGLVPDTVRKDMKKKKILRMFVLPFELKRSGRQLKPNQAPAGSLACLNTHDMQPFAAFWRGSKAADRTALIRYFHNRKQIGARRKNIKGALTCCLNYLSSGPAKIMLVNLEDLWLEKSPQNVPGTTGGYPNWRRKFRKSVEEFTVSPRVKRMLLKVNNLRKGIKPTALFRYKEE</sequence>
<organism evidence="12 13">
    <name type="scientific">Desulfotruncus arcticus DSM 17038</name>
    <dbReference type="NCBI Taxonomy" id="1121424"/>
    <lineage>
        <taxon>Bacteria</taxon>
        <taxon>Bacillati</taxon>
        <taxon>Bacillota</taxon>
        <taxon>Clostridia</taxon>
        <taxon>Eubacteriales</taxon>
        <taxon>Desulfallaceae</taxon>
        <taxon>Desulfotruncus</taxon>
    </lineage>
</organism>
<evidence type="ECO:0000256" key="4">
    <source>
        <dbReference type="ARBA" id="ARBA00020295"/>
    </source>
</evidence>
<feature type="domain" description="MalQ N-terminal beta-sandwich" evidence="11">
    <location>
        <begin position="72"/>
        <end position="164"/>
    </location>
</feature>
<dbReference type="PANTHER" id="PTHR32438">
    <property type="entry name" value="4-ALPHA-GLUCANOTRANSFERASE DPE1, CHLOROPLASTIC/AMYLOPLASTIC"/>
    <property type="match status" value="1"/>
</dbReference>
<evidence type="ECO:0000256" key="1">
    <source>
        <dbReference type="ARBA" id="ARBA00000439"/>
    </source>
</evidence>
<dbReference type="GO" id="GO:0004134">
    <property type="term" value="F:4-alpha-glucanotransferase activity"/>
    <property type="evidence" value="ECO:0007669"/>
    <property type="project" value="UniProtKB-EC"/>
</dbReference>
<dbReference type="InterPro" id="IPR003385">
    <property type="entry name" value="Glyco_hydro_77"/>
</dbReference>
<evidence type="ECO:0000256" key="5">
    <source>
        <dbReference type="ARBA" id="ARBA00022676"/>
    </source>
</evidence>
<comment type="similarity">
    <text evidence="2 10">Belongs to the disproportionating enzyme family.</text>
</comment>
<dbReference type="STRING" id="341036.SAMN05660649_02583"/>
<evidence type="ECO:0000313" key="12">
    <source>
        <dbReference type="EMBL" id="SFG75685.1"/>
    </source>
</evidence>
<evidence type="ECO:0000256" key="10">
    <source>
        <dbReference type="RuleBase" id="RU361207"/>
    </source>
</evidence>
<dbReference type="InterPro" id="IPR017853">
    <property type="entry name" value="GH"/>
</dbReference>
<dbReference type="GO" id="GO:0005975">
    <property type="term" value="P:carbohydrate metabolic process"/>
    <property type="evidence" value="ECO:0007669"/>
    <property type="project" value="InterPro"/>
</dbReference>
<keyword evidence="13" id="KW-1185">Reference proteome</keyword>
<dbReference type="EC" id="2.4.1.25" evidence="3 10"/>
<dbReference type="Gene3D" id="3.20.20.80">
    <property type="entry name" value="Glycosidases"/>
    <property type="match status" value="1"/>
</dbReference>
<name>A0A1I2UEQ9_9FIRM</name>
<dbReference type="OrthoDB" id="9811841at2"/>
<dbReference type="InterPro" id="IPR048458">
    <property type="entry name" value="MalQ_N"/>
</dbReference>
<evidence type="ECO:0000256" key="3">
    <source>
        <dbReference type="ARBA" id="ARBA00012560"/>
    </source>
</evidence>
<proteinExistence type="inferred from homology"/>
<reference evidence="13" key="1">
    <citation type="submission" date="2016-10" db="EMBL/GenBank/DDBJ databases">
        <authorList>
            <person name="Varghese N."/>
            <person name="Submissions S."/>
        </authorList>
    </citation>
    <scope>NUCLEOTIDE SEQUENCE [LARGE SCALE GENOMIC DNA]</scope>
    <source>
        <strain evidence="13">DSM 17038</strain>
    </source>
</reference>
<protein>
    <recommendedName>
        <fullName evidence="4 10">4-alpha-glucanotransferase</fullName>
        <ecNumber evidence="3 10">2.4.1.25</ecNumber>
    </recommendedName>
    <alternativeName>
        <fullName evidence="8 10">Amylomaltase</fullName>
    </alternativeName>
    <alternativeName>
        <fullName evidence="9 10">Disproportionating enzyme</fullName>
    </alternativeName>
</protein>
<dbReference type="PANTHER" id="PTHR32438:SF5">
    <property type="entry name" value="4-ALPHA-GLUCANOTRANSFERASE DPE1, CHLOROPLASTIC_AMYLOPLASTIC"/>
    <property type="match status" value="1"/>
</dbReference>
<dbReference type="Pfam" id="PF21226">
    <property type="entry name" value="MalQ_N"/>
    <property type="match status" value="1"/>
</dbReference>
<dbReference type="AlphaFoldDB" id="A0A1I2UEQ9"/>
<evidence type="ECO:0000256" key="8">
    <source>
        <dbReference type="ARBA" id="ARBA00031423"/>
    </source>
</evidence>